<proteinExistence type="predicted"/>
<dbReference type="EMBL" id="ML208329">
    <property type="protein sequence ID" value="TFK69533.1"/>
    <property type="molecule type" value="Genomic_DNA"/>
</dbReference>
<reference evidence="1 2" key="1">
    <citation type="journal article" date="2019" name="Nat. Ecol. Evol.">
        <title>Megaphylogeny resolves global patterns of mushroom evolution.</title>
        <authorList>
            <person name="Varga T."/>
            <person name="Krizsan K."/>
            <person name="Foldi C."/>
            <person name="Dima B."/>
            <person name="Sanchez-Garcia M."/>
            <person name="Sanchez-Ramirez S."/>
            <person name="Szollosi G.J."/>
            <person name="Szarkandi J.G."/>
            <person name="Papp V."/>
            <person name="Albert L."/>
            <person name="Andreopoulos W."/>
            <person name="Angelini C."/>
            <person name="Antonin V."/>
            <person name="Barry K.W."/>
            <person name="Bougher N.L."/>
            <person name="Buchanan P."/>
            <person name="Buyck B."/>
            <person name="Bense V."/>
            <person name="Catcheside P."/>
            <person name="Chovatia M."/>
            <person name="Cooper J."/>
            <person name="Damon W."/>
            <person name="Desjardin D."/>
            <person name="Finy P."/>
            <person name="Geml J."/>
            <person name="Haridas S."/>
            <person name="Hughes K."/>
            <person name="Justo A."/>
            <person name="Karasinski D."/>
            <person name="Kautmanova I."/>
            <person name="Kiss B."/>
            <person name="Kocsube S."/>
            <person name="Kotiranta H."/>
            <person name="LaButti K.M."/>
            <person name="Lechner B.E."/>
            <person name="Liimatainen K."/>
            <person name="Lipzen A."/>
            <person name="Lukacs Z."/>
            <person name="Mihaltcheva S."/>
            <person name="Morgado L.N."/>
            <person name="Niskanen T."/>
            <person name="Noordeloos M.E."/>
            <person name="Ohm R.A."/>
            <person name="Ortiz-Santana B."/>
            <person name="Ovrebo C."/>
            <person name="Racz N."/>
            <person name="Riley R."/>
            <person name="Savchenko A."/>
            <person name="Shiryaev A."/>
            <person name="Soop K."/>
            <person name="Spirin V."/>
            <person name="Szebenyi C."/>
            <person name="Tomsovsky M."/>
            <person name="Tulloss R.E."/>
            <person name="Uehling J."/>
            <person name="Grigoriev I.V."/>
            <person name="Vagvolgyi C."/>
            <person name="Papp T."/>
            <person name="Martin F.M."/>
            <person name="Miettinen O."/>
            <person name="Hibbett D.S."/>
            <person name="Nagy L.G."/>
        </authorList>
    </citation>
    <scope>NUCLEOTIDE SEQUENCE [LARGE SCALE GENOMIC DNA]</scope>
    <source>
        <strain evidence="1 2">NL-1719</strain>
    </source>
</reference>
<gene>
    <name evidence="1" type="ORF">BDN72DRAFT_840256</name>
</gene>
<evidence type="ECO:0000313" key="2">
    <source>
        <dbReference type="Proteomes" id="UP000308600"/>
    </source>
</evidence>
<keyword evidence="2" id="KW-1185">Reference proteome</keyword>
<name>A0ACD3AU81_9AGAR</name>
<evidence type="ECO:0000313" key="1">
    <source>
        <dbReference type="EMBL" id="TFK69533.1"/>
    </source>
</evidence>
<organism evidence="1 2">
    <name type="scientific">Pluteus cervinus</name>
    <dbReference type="NCBI Taxonomy" id="181527"/>
    <lineage>
        <taxon>Eukaryota</taxon>
        <taxon>Fungi</taxon>
        <taxon>Dikarya</taxon>
        <taxon>Basidiomycota</taxon>
        <taxon>Agaricomycotina</taxon>
        <taxon>Agaricomycetes</taxon>
        <taxon>Agaricomycetidae</taxon>
        <taxon>Agaricales</taxon>
        <taxon>Pluteineae</taxon>
        <taxon>Pluteaceae</taxon>
        <taxon>Pluteus</taxon>
    </lineage>
</organism>
<accession>A0ACD3AU81</accession>
<protein>
    <submittedName>
        <fullName evidence="1">Cyclopropane-fatty-acyl-phospholipid synthase</fullName>
    </submittedName>
</protein>
<sequence>MTDQLLNTPSRHGFSVSGLIDATWHRVSETALTTTKAWTWRIAQAAALSFLKKITVGQLRVITSDGTVYVFPEHLAPSSKDSSPLTSPYPGEHDSGSSSPTPFGSSTSTTLESECPTRSASPRLGSKHAPLAEFRVLNDAFWIRLCLMSDLGFAEAYMYGEVECKNLVALFELFLANKEYLSSNLDTRLSYLFTTLPQKITSYRFLNTLGNAQSNISAHYDISNDMFAGFLSPDMTYSCGIFEDLDGDLVHGRVSSKVSSLSRELATHLKHFVHPDDISKGPKSSPRPDEHASHDALHASQLRKLDHVIEKAHILPGQRILEIGSGWGSMAIRIAQTVPSIGKIDTLTLSLQQQTLARERIRAVGLEGKIEVHLMDYRAMPKNWEGVFDRVISIEMIEAVGKEFLEAYWKTVDWALKKENAVGVVQVITLPEARLDKYMAELDFIRKWVFPGGFLPTLTMLIQTLCAGSQGRLVVDSVSNIGPHYSRTLREWRSRFEDRFEEVIVPALEQEYPEVMRGENGRKEVEVFKRKWIYYYCYCEIGFTTRTLGDHIITFSREGYQDYGCNVYA</sequence>
<dbReference type="Proteomes" id="UP000308600">
    <property type="component" value="Unassembled WGS sequence"/>
</dbReference>